<dbReference type="RefSeq" id="WP_123380204.1">
    <property type="nucleotide sequence ID" value="NZ_RJKN01000005.1"/>
</dbReference>
<feature type="domain" description="DUF3817" evidence="7">
    <location>
        <begin position="38"/>
        <end position="124"/>
    </location>
</feature>
<dbReference type="OrthoDB" id="3396203at2"/>
<evidence type="ECO:0000256" key="1">
    <source>
        <dbReference type="ARBA" id="ARBA00004651"/>
    </source>
</evidence>
<dbReference type="AlphaFoldDB" id="A0A3N1HJW1"/>
<gene>
    <name evidence="8" type="ORF">EDC03_2100</name>
</gene>
<feature type="transmembrane region" description="Helical" evidence="6">
    <location>
        <begin position="100"/>
        <end position="122"/>
    </location>
</feature>
<sequence>MARPTSAARPTTSRGARLVARLRRPPASPLVRARVRTAFRVLAVVEALTWAGLLAGMTWHYLLGHGRGGIEVFGALHGAAFVAYGTVALLTWWVQQWRPVVGLLSLAAAVPPFGTIAFEVWAQRRGHLDDRTPA</sequence>
<dbReference type="PANTHER" id="PTHR40077">
    <property type="entry name" value="MEMBRANE PROTEIN-RELATED"/>
    <property type="match status" value="1"/>
</dbReference>
<keyword evidence="9" id="KW-1185">Reference proteome</keyword>
<dbReference type="NCBIfam" id="TIGR03954">
    <property type="entry name" value="integ_memb_HG"/>
    <property type="match status" value="1"/>
</dbReference>
<comment type="subcellular location">
    <subcellularLocation>
        <location evidence="1">Cell membrane</location>
        <topology evidence="1">Multi-pass membrane protein</topology>
    </subcellularLocation>
</comment>
<dbReference type="PANTHER" id="PTHR40077:SF1">
    <property type="entry name" value="MEMBRANE PROTEIN"/>
    <property type="match status" value="1"/>
</dbReference>
<keyword evidence="3 6" id="KW-0812">Transmembrane</keyword>
<feature type="transmembrane region" description="Helical" evidence="6">
    <location>
        <begin position="38"/>
        <end position="62"/>
    </location>
</feature>
<protein>
    <submittedName>
        <fullName evidence="8">Integral membrane protein</fullName>
    </submittedName>
</protein>
<keyword evidence="4 6" id="KW-1133">Transmembrane helix</keyword>
<proteinExistence type="predicted"/>
<evidence type="ECO:0000313" key="9">
    <source>
        <dbReference type="Proteomes" id="UP000276232"/>
    </source>
</evidence>
<accession>A0A3N1HJW1</accession>
<evidence type="ECO:0000313" key="8">
    <source>
        <dbReference type="EMBL" id="ROP42813.1"/>
    </source>
</evidence>
<dbReference type="InParanoid" id="A0A3N1HJW1"/>
<name>A0A3N1HJW1_9ACTN</name>
<feature type="transmembrane region" description="Helical" evidence="6">
    <location>
        <begin position="74"/>
        <end position="94"/>
    </location>
</feature>
<evidence type="ECO:0000256" key="5">
    <source>
        <dbReference type="ARBA" id="ARBA00023136"/>
    </source>
</evidence>
<comment type="caution">
    <text evidence="8">The sequence shown here is derived from an EMBL/GenBank/DDBJ whole genome shotgun (WGS) entry which is preliminary data.</text>
</comment>
<dbReference type="InterPro" id="IPR023845">
    <property type="entry name" value="DUF3817_TM"/>
</dbReference>
<evidence type="ECO:0000259" key="7">
    <source>
        <dbReference type="Pfam" id="PF12823"/>
    </source>
</evidence>
<reference evidence="8 9" key="1">
    <citation type="journal article" date="2015" name="Stand. Genomic Sci.">
        <title>Genomic Encyclopedia of Bacterial and Archaeal Type Strains, Phase III: the genomes of soil and plant-associated and newly described type strains.</title>
        <authorList>
            <person name="Whitman W.B."/>
            <person name="Woyke T."/>
            <person name="Klenk H.P."/>
            <person name="Zhou Y."/>
            <person name="Lilburn T.G."/>
            <person name="Beck B.J."/>
            <person name="De Vos P."/>
            <person name="Vandamme P."/>
            <person name="Eisen J.A."/>
            <person name="Garrity G."/>
            <person name="Hugenholtz P."/>
            <person name="Kyrpides N.C."/>
        </authorList>
    </citation>
    <scope>NUCLEOTIDE SEQUENCE [LARGE SCALE GENOMIC DNA]</scope>
    <source>
        <strain evidence="8 9">CECT 7306</strain>
    </source>
</reference>
<evidence type="ECO:0000256" key="3">
    <source>
        <dbReference type="ARBA" id="ARBA00022692"/>
    </source>
</evidence>
<dbReference type="GO" id="GO:0005886">
    <property type="term" value="C:plasma membrane"/>
    <property type="evidence" value="ECO:0007669"/>
    <property type="project" value="UniProtKB-SubCell"/>
</dbReference>
<dbReference type="Proteomes" id="UP000276232">
    <property type="component" value="Unassembled WGS sequence"/>
</dbReference>
<evidence type="ECO:0000256" key="6">
    <source>
        <dbReference type="SAM" id="Phobius"/>
    </source>
</evidence>
<keyword evidence="5 6" id="KW-0472">Membrane</keyword>
<evidence type="ECO:0000256" key="4">
    <source>
        <dbReference type="ARBA" id="ARBA00022989"/>
    </source>
</evidence>
<dbReference type="EMBL" id="RJKN01000005">
    <property type="protein sequence ID" value="ROP42813.1"/>
    <property type="molecule type" value="Genomic_DNA"/>
</dbReference>
<keyword evidence="2" id="KW-1003">Cell membrane</keyword>
<organism evidence="8 9">
    <name type="scientific">Pseudokineococcus lusitanus</name>
    <dbReference type="NCBI Taxonomy" id="763993"/>
    <lineage>
        <taxon>Bacteria</taxon>
        <taxon>Bacillati</taxon>
        <taxon>Actinomycetota</taxon>
        <taxon>Actinomycetes</taxon>
        <taxon>Kineosporiales</taxon>
        <taxon>Kineosporiaceae</taxon>
        <taxon>Pseudokineococcus</taxon>
    </lineage>
</organism>
<evidence type="ECO:0000256" key="2">
    <source>
        <dbReference type="ARBA" id="ARBA00022475"/>
    </source>
</evidence>
<dbReference type="Pfam" id="PF12823">
    <property type="entry name" value="DUF3817"/>
    <property type="match status" value="1"/>
</dbReference>